<comment type="caution">
    <text evidence="1">The sequence shown here is derived from an EMBL/GenBank/DDBJ whole genome shotgun (WGS) entry which is preliminary data.</text>
</comment>
<organism evidence="1 2">
    <name type="scientific">Tritrichomonas foetus</name>
    <dbReference type="NCBI Taxonomy" id="1144522"/>
    <lineage>
        <taxon>Eukaryota</taxon>
        <taxon>Metamonada</taxon>
        <taxon>Parabasalia</taxon>
        <taxon>Tritrichomonadida</taxon>
        <taxon>Tritrichomonadidae</taxon>
        <taxon>Tritrichomonas</taxon>
    </lineage>
</organism>
<protein>
    <submittedName>
        <fullName evidence="1">Uncharacterized protein</fullName>
    </submittedName>
</protein>
<gene>
    <name evidence="1" type="ORF">TRFO_23720</name>
</gene>
<dbReference type="OrthoDB" id="10608436at2759"/>
<proteinExistence type="predicted"/>
<sequence>MNFFFGKKEAQLDLQATIDSINDSPTADLYSHLLEFIPENSKIILENLLNNMVSTLIRPMTDQSIQKAIIEALHKMIYETELNNPDSPIYDVLKEHVNLPNALMMHVYPIDERVIFIIDKLFIKYPNIFLDYILEHPYCAEKMIQLVAATKNLQAASLFQRISVSRPEVLEKLKPMISKRIKEFPVSITVDFMIASVDLQNIIPKEEIESWLLTHDKFTISDVQSLLKFYPGLWNTETCLVILSRTDPCSSTKHIQWMHDMPQQEIKLKPSSSRNIASSLSDPQSFTIKVEKNQNHNLSQNQVSEEKGDKMDVEILKVEESGNEETIYDACESYAYVRLFALSFANPFDLDVNVIDEILDLCTNRHDYISAAAIQTVIIWILNYQLKIKSSLVYKSAGAIFEEERPFELQCLYRAFLRVLGTQIDNAVSIITAEPSLSYKENFSQRILDAKWTFPHFSVYLEKIPALKLVDFSESMAVLGYIVQFLGLAEGAVEAI</sequence>
<accession>A0A1J4K9G2</accession>
<dbReference type="AlphaFoldDB" id="A0A1J4K9G2"/>
<dbReference type="GeneID" id="94838028"/>
<dbReference type="Proteomes" id="UP000179807">
    <property type="component" value="Unassembled WGS sequence"/>
</dbReference>
<evidence type="ECO:0000313" key="2">
    <source>
        <dbReference type="Proteomes" id="UP000179807"/>
    </source>
</evidence>
<dbReference type="VEuPathDB" id="TrichDB:TRFO_23720"/>
<evidence type="ECO:0000313" key="1">
    <source>
        <dbReference type="EMBL" id="OHT07867.1"/>
    </source>
</evidence>
<dbReference type="RefSeq" id="XP_068361003.1">
    <property type="nucleotide sequence ID" value="XM_068503324.1"/>
</dbReference>
<reference evidence="1" key="1">
    <citation type="submission" date="2016-10" db="EMBL/GenBank/DDBJ databases">
        <authorList>
            <person name="Benchimol M."/>
            <person name="Almeida L.G."/>
            <person name="Vasconcelos A.T."/>
            <person name="Perreira-Neves A."/>
            <person name="Rosa I.A."/>
            <person name="Tasca T."/>
            <person name="Bogo M.R."/>
            <person name="de Souza W."/>
        </authorList>
    </citation>
    <scope>NUCLEOTIDE SEQUENCE [LARGE SCALE GENOMIC DNA]</scope>
    <source>
        <strain evidence="1">K</strain>
    </source>
</reference>
<keyword evidence="2" id="KW-1185">Reference proteome</keyword>
<dbReference type="EMBL" id="MLAK01000683">
    <property type="protein sequence ID" value="OHT07867.1"/>
    <property type="molecule type" value="Genomic_DNA"/>
</dbReference>
<name>A0A1J4K9G2_9EUKA</name>